<feature type="domain" description="Siphovirus-type tail component RIFT-related" evidence="1">
    <location>
        <begin position="37"/>
        <end position="111"/>
    </location>
</feature>
<dbReference type="InterPro" id="IPR008841">
    <property type="entry name" value="Siphovirus-type_tail_N"/>
</dbReference>
<dbReference type="Proteomes" id="UP000192477">
    <property type="component" value="Unassembled WGS sequence"/>
</dbReference>
<name>A0A1V8YC10_9ENTE</name>
<comment type="caution">
    <text evidence="2">The sequence shown here is derived from an EMBL/GenBank/DDBJ whole genome shotgun (WGS) entry which is preliminary data.</text>
</comment>
<organism evidence="2 3">
    <name type="scientific">Enterococcus villorum</name>
    <dbReference type="NCBI Taxonomy" id="112904"/>
    <lineage>
        <taxon>Bacteria</taxon>
        <taxon>Bacillati</taxon>
        <taxon>Bacillota</taxon>
        <taxon>Bacilli</taxon>
        <taxon>Lactobacillales</taxon>
        <taxon>Enterococcaceae</taxon>
        <taxon>Enterococcus</taxon>
    </lineage>
</organism>
<evidence type="ECO:0000313" key="3">
    <source>
        <dbReference type="Proteomes" id="UP000192477"/>
    </source>
</evidence>
<dbReference type="EMBL" id="MJEA01000007">
    <property type="protein sequence ID" value="OQO70129.1"/>
    <property type="molecule type" value="Genomic_DNA"/>
</dbReference>
<dbReference type="Pfam" id="PF05709">
    <property type="entry name" value="Sipho_tail"/>
    <property type="match status" value="1"/>
</dbReference>
<reference evidence="2 3" key="1">
    <citation type="journal article" date="2017" name="BMC Microbiol.">
        <title>Comparative genomics of Enterococcus spp. isolated from bovine feces.</title>
        <authorList>
            <person name="Beukers A.G."/>
            <person name="Zaheer R."/>
            <person name="Goji N."/>
            <person name="Amoako K.K."/>
            <person name="Chaves A.V."/>
            <person name="Ward M.P."/>
            <person name="McAllister T.A."/>
        </authorList>
    </citation>
    <scope>NUCLEOTIDE SEQUENCE [LARGE SCALE GENOMIC DNA]</scope>
    <source>
        <strain evidence="2 3">F1129D 143</strain>
    </source>
</reference>
<dbReference type="AlphaFoldDB" id="A0A1V8YC10"/>
<evidence type="ECO:0000313" key="2">
    <source>
        <dbReference type="EMBL" id="OQO70129.1"/>
    </source>
</evidence>
<dbReference type="STRING" id="112904.BH747_08170"/>
<dbReference type="Gene3D" id="2.40.30.200">
    <property type="match status" value="1"/>
</dbReference>
<accession>A0A1V8YC10</accession>
<dbReference type="RefSeq" id="WP_081183873.1">
    <property type="nucleotide sequence ID" value="NZ_MJEA01000007.1"/>
</dbReference>
<dbReference type="NCBIfam" id="TIGR01633">
    <property type="entry name" value="phi3626_gp14_N"/>
    <property type="match status" value="1"/>
</dbReference>
<protein>
    <submittedName>
        <fullName evidence="2">Phage tail protein</fullName>
    </submittedName>
</protein>
<sequence length="300" mass="34260">MTINNKKLPKRAMNINGSFLEDLIPGYQTLDVEGRELFETTNEYAQLGIRDGERYIYNRIPSRKLVIKYYLKAEDPSSFRDKFNKLNVALFTENEVSIWFNDEPEMIFKGTKASIDEVNSAYYWATGSFTIKCGDPYKYTKSDATSVMWGSTTITFQSNYLLGNTGSGAVLMPIVFEGGAYWGSDIITWQHQGYLMGDDGKDVQPYEIYPTVEGLKVKPTIVVEGMGRGIQIRTRKDTIDLGDFDNSIIEVDTQTFNIVKDGKPMIRPMNDFYIYPNEPLYVSGKDGNFELTIKYSNRYL</sequence>
<dbReference type="InterPro" id="IPR006520">
    <property type="entry name" value="Dit_BPSPP_N"/>
</dbReference>
<evidence type="ECO:0000259" key="1">
    <source>
        <dbReference type="Pfam" id="PF05709"/>
    </source>
</evidence>
<dbReference type="OrthoDB" id="3078561at2"/>
<gene>
    <name evidence="2" type="ORF">BH747_08170</name>
</gene>
<proteinExistence type="predicted"/>